<dbReference type="EMBL" id="JALLAZ020001542">
    <property type="protein sequence ID" value="KAL3773238.1"/>
    <property type="molecule type" value="Genomic_DNA"/>
</dbReference>
<accession>A0ABD3NAZ2</accession>
<reference evidence="1 2" key="1">
    <citation type="submission" date="2024-10" db="EMBL/GenBank/DDBJ databases">
        <title>Updated reference genomes for cyclostephanoid diatoms.</title>
        <authorList>
            <person name="Roberts W.R."/>
            <person name="Alverson A.J."/>
        </authorList>
    </citation>
    <scope>NUCLEOTIDE SEQUENCE [LARGE SCALE GENOMIC DNA]</scope>
    <source>
        <strain evidence="1 2">AJA276-08</strain>
    </source>
</reference>
<evidence type="ECO:0000313" key="2">
    <source>
        <dbReference type="Proteomes" id="UP001530315"/>
    </source>
</evidence>
<dbReference type="AlphaFoldDB" id="A0ABD3NAZ2"/>
<name>A0ABD3NAZ2_9STRA</name>
<keyword evidence="2" id="KW-1185">Reference proteome</keyword>
<evidence type="ECO:0000313" key="1">
    <source>
        <dbReference type="EMBL" id="KAL3773238.1"/>
    </source>
</evidence>
<sequence>MEATTGEDSMFFFPERNKNGMSWPASLKMLAKLTISRRSCSEIWAYDSSIASRQVADCLDKVSTY</sequence>
<organism evidence="1 2">
    <name type="scientific">Stephanodiscus triporus</name>
    <dbReference type="NCBI Taxonomy" id="2934178"/>
    <lineage>
        <taxon>Eukaryota</taxon>
        <taxon>Sar</taxon>
        <taxon>Stramenopiles</taxon>
        <taxon>Ochrophyta</taxon>
        <taxon>Bacillariophyta</taxon>
        <taxon>Coscinodiscophyceae</taxon>
        <taxon>Thalassiosirophycidae</taxon>
        <taxon>Stephanodiscales</taxon>
        <taxon>Stephanodiscaceae</taxon>
        <taxon>Stephanodiscus</taxon>
    </lineage>
</organism>
<protein>
    <submittedName>
        <fullName evidence="1">Uncharacterized protein</fullName>
    </submittedName>
</protein>
<dbReference type="Proteomes" id="UP001530315">
    <property type="component" value="Unassembled WGS sequence"/>
</dbReference>
<comment type="caution">
    <text evidence="1">The sequence shown here is derived from an EMBL/GenBank/DDBJ whole genome shotgun (WGS) entry which is preliminary data.</text>
</comment>
<gene>
    <name evidence="1" type="ORF">ACHAW5_008977</name>
</gene>
<proteinExistence type="predicted"/>